<reference evidence="1" key="2">
    <citation type="journal article" date="2022" name="New Phytol.">
        <title>Evolutionary transition to the ectomycorrhizal habit in the genomes of a hyperdiverse lineage of mushroom-forming fungi.</title>
        <authorList>
            <person name="Looney B."/>
            <person name="Miyauchi S."/>
            <person name="Morin E."/>
            <person name="Drula E."/>
            <person name="Courty P.E."/>
            <person name="Kohler A."/>
            <person name="Kuo A."/>
            <person name="LaButti K."/>
            <person name="Pangilinan J."/>
            <person name="Lipzen A."/>
            <person name="Riley R."/>
            <person name="Andreopoulos W."/>
            <person name="He G."/>
            <person name="Johnson J."/>
            <person name="Nolan M."/>
            <person name="Tritt A."/>
            <person name="Barry K.W."/>
            <person name="Grigoriev I.V."/>
            <person name="Nagy L.G."/>
            <person name="Hibbett D."/>
            <person name="Henrissat B."/>
            <person name="Matheny P.B."/>
            <person name="Labbe J."/>
            <person name="Martin F.M."/>
        </authorList>
    </citation>
    <scope>NUCLEOTIDE SEQUENCE</scope>
    <source>
        <strain evidence="1">HHB10654</strain>
    </source>
</reference>
<evidence type="ECO:0000313" key="2">
    <source>
        <dbReference type="Proteomes" id="UP000814140"/>
    </source>
</evidence>
<organism evidence="1 2">
    <name type="scientific">Artomyces pyxidatus</name>
    <dbReference type="NCBI Taxonomy" id="48021"/>
    <lineage>
        <taxon>Eukaryota</taxon>
        <taxon>Fungi</taxon>
        <taxon>Dikarya</taxon>
        <taxon>Basidiomycota</taxon>
        <taxon>Agaricomycotina</taxon>
        <taxon>Agaricomycetes</taxon>
        <taxon>Russulales</taxon>
        <taxon>Auriscalpiaceae</taxon>
        <taxon>Artomyces</taxon>
    </lineage>
</organism>
<comment type="caution">
    <text evidence="1">The sequence shown here is derived from an EMBL/GenBank/DDBJ whole genome shotgun (WGS) entry which is preliminary data.</text>
</comment>
<sequence length="154" mass="17501">MTARRVAKNSLKQVNSPHLCSSNIPFIDPPGNFHGLDRIRRSLQCWLDPYPPLRPDLWTSRSCSGFLPVTNRSLVAFYRFVFKIRRCTMGQRSHVSSGMRTVVNDRQVTSQYSHIPTSPQSLGAAIRRYFYSRIANLRHASTLPELRPADAGVT</sequence>
<protein>
    <submittedName>
        <fullName evidence="1">Uncharacterized protein</fullName>
    </submittedName>
</protein>
<dbReference type="EMBL" id="MU277232">
    <property type="protein sequence ID" value="KAI0058722.1"/>
    <property type="molecule type" value="Genomic_DNA"/>
</dbReference>
<evidence type="ECO:0000313" key="1">
    <source>
        <dbReference type="EMBL" id="KAI0058722.1"/>
    </source>
</evidence>
<name>A0ACB8SRB1_9AGAM</name>
<dbReference type="Proteomes" id="UP000814140">
    <property type="component" value="Unassembled WGS sequence"/>
</dbReference>
<keyword evidence="2" id="KW-1185">Reference proteome</keyword>
<gene>
    <name evidence="1" type="ORF">BV25DRAFT_1193332</name>
</gene>
<reference evidence="1" key="1">
    <citation type="submission" date="2021-03" db="EMBL/GenBank/DDBJ databases">
        <authorList>
            <consortium name="DOE Joint Genome Institute"/>
            <person name="Ahrendt S."/>
            <person name="Looney B.P."/>
            <person name="Miyauchi S."/>
            <person name="Morin E."/>
            <person name="Drula E."/>
            <person name="Courty P.E."/>
            <person name="Chicoki N."/>
            <person name="Fauchery L."/>
            <person name="Kohler A."/>
            <person name="Kuo A."/>
            <person name="Labutti K."/>
            <person name="Pangilinan J."/>
            <person name="Lipzen A."/>
            <person name="Riley R."/>
            <person name="Andreopoulos W."/>
            <person name="He G."/>
            <person name="Johnson J."/>
            <person name="Barry K.W."/>
            <person name="Grigoriev I.V."/>
            <person name="Nagy L."/>
            <person name="Hibbett D."/>
            <person name="Henrissat B."/>
            <person name="Matheny P.B."/>
            <person name="Labbe J."/>
            <person name="Martin F."/>
        </authorList>
    </citation>
    <scope>NUCLEOTIDE SEQUENCE</scope>
    <source>
        <strain evidence="1">HHB10654</strain>
    </source>
</reference>
<accession>A0ACB8SRB1</accession>
<proteinExistence type="predicted"/>